<protein>
    <submittedName>
        <fullName evidence="2">Uncharacterized protein</fullName>
    </submittedName>
</protein>
<name>A0AAV4T6Q7_9ARAC</name>
<dbReference type="AlphaFoldDB" id="A0AAV4T6Q7"/>
<feature type="non-terminal residue" evidence="2">
    <location>
        <position position="1"/>
    </location>
</feature>
<proteinExistence type="predicted"/>
<sequence length="31" mass="3557">YKDVVQHFLRAKKKPPEVSGAERSAERSTKN</sequence>
<reference evidence="2 3" key="1">
    <citation type="submission" date="2021-06" db="EMBL/GenBank/DDBJ databases">
        <title>Caerostris darwini draft genome.</title>
        <authorList>
            <person name="Kono N."/>
            <person name="Arakawa K."/>
        </authorList>
    </citation>
    <scope>NUCLEOTIDE SEQUENCE [LARGE SCALE GENOMIC DNA]</scope>
</reference>
<dbReference type="EMBL" id="BPLQ01008938">
    <property type="protein sequence ID" value="GIY40460.1"/>
    <property type="molecule type" value="Genomic_DNA"/>
</dbReference>
<evidence type="ECO:0000313" key="2">
    <source>
        <dbReference type="EMBL" id="GIY40460.1"/>
    </source>
</evidence>
<evidence type="ECO:0000256" key="1">
    <source>
        <dbReference type="SAM" id="MobiDB-lite"/>
    </source>
</evidence>
<gene>
    <name evidence="2" type="ORF">CDAR_574601</name>
</gene>
<keyword evidence="3" id="KW-1185">Reference proteome</keyword>
<dbReference type="Proteomes" id="UP001054837">
    <property type="component" value="Unassembled WGS sequence"/>
</dbReference>
<feature type="region of interest" description="Disordered" evidence="1">
    <location>
        <begin position="1"/>
        <end position="31"/>
    </location>
</feature>
<accession>A0AAV4T6Q7</accession>
<evidence type="ECO:0000313" key="3">
    <source>
        <dbReference type="Proteomes" id="UP001054837"/>
    </source>
</evidence>
<comment type="caution">
    <text evidence="2">The sequence shown here is derived from an EMBL/GenBank/DDBJ whole genome shotgun (WGS) entry which is preliminary data.</text>
</comment>
<organism evidence="2 3">
    <name type="scientific">Caerostris darwini</name>
    <dbReference type="NCBI Taxonomy" id="1538125"/>
    <lineage>
        <taxon>Eukaryota</taxon>
        <taxon>Metazoa</taxon>
        <taxon>Ecdysozoa</taxon>
        <taxon>Arthropoda</taxon>
        <taxon>Chelicerata</taxon>
        <taxon>Arachnida</taxon>
        <taxon>Araneae</taxon>
        <taxon>Araneomorphae</taxon>
        <taxon>Entelegynae</taxon>
        <taxon>Araneoidea</taxon>
        <taxon>Araneidae</taxon>
        <taxon>Caerostris</taxon>
    </lineage>
</organism>